<proteinExistence type="inferred from homology"/>
<protein>
    <recommendedName>
        <fullName evidence="4">Ribosomal protein L9 domain-containing protein</fullName>
    </recommendedName>
</protein>
<sequence>MSSLPAYLLSSSSRMRPLVQQCRWGHTVRIILKEDLPNGKAYRGDVIRVKAGYARNHLIPGKYALYAIPQNFERLGIQDPDLETEEQKTRRLAREAMSDEKVQELKAADILKHYLRNKVLKVYRRVDPETQAVSPGKVDANTIRTKLAKQLKIDLDKNEEVHLMDDPVIWDDFTSDKLLETVESMDTQEPCSKEIRKLGDYIARISLAGGYVVPLKWTIVPTNL</sequence>
<evidence type="ECO:0000313" key="5">
    <source>
        <dbReference type="EMBL" id="CAB9512566.1"/>
    </source>
</evidence>
<comment type="caution">
    <text evidence="5">The sequence shown here is derived from an EMBL/GenBank/DDBJ whole genome shotgun (WGS) entry which is preliminary data.</text>
</comment>
<dbReference type="GO" id="GO:0006412">
    <property type="term" value="P:translation"/>
    <property type="evidence" value="ECO:0007669"/>
    <property type="project" value="InterPro"/>
</dbReference>
<dbReference type="Pfam" id="PF01281">
    <property type="entry name" value="Ribosomal_L9_N"/>
    <property type="match status" value="1"/>
</dbReference>
<dbReference type="GO" id="GO:0005840">
    <property type="term" value="C:ribosome"/>
    <property type="evidence" value="ECO:0007669"/>
    <property type="project" value="UniProtKB-KW"/>
</dbReference>
<dbReference type="AlphaFoldDB" id="A0A9N8E4U7"/>
<evidence type="ECO:0000259" key="4">
    <source>
        <dbReference type="Pfam" id="PF01281"/>
    </source>
</evidence>
<dbReference type="GO" id="GO:1990904">
    <property type="term" value="C:ribonucleoprotein complex"/>
    <property type="evidence" value="ECO:0007669"/>
    <property type="project" value="UniProtKB-KW"/>
</dbReference>
<keyword evidence="6" id="KW-1185">Reference proteome</keyword>
<dbReference type="InterPro" id="IPR000244">
    <property type="entry name" value="Ribosomal_bL9"/>
</dbReference>
<dbReference type="GO" id="GO:0003735">
    <property type="term" value="F:structural constituent of ribosome"/>
    <property type="evidence" value="ECO:0007669"/>
    <property type="project" value="InterPro"/>
</dbReference>
<dbReference type="OrthoDB" id="5555409at2759"/>
<feature type="domain" description="Ribosomal protein L9" evidence="4">
    <location>
        <begin position="29"/>
        <end position="74"/>
    </location>
</feature>
<dbReference type="EMBL" id="CAICTM010000542">
    <property type="protein sequence ID" value="CAB9512566.1"/>
    <property type="molecule type" value="Genomic_DNA"/>
</dbReference>
<name>A0A9N8E4U7_9STRA</name>
<comment type="similarity">
    <text evidence="1">Belongs to the bacterial ribosomal protein bL9 family.</text>
</comment>
<keyword evidence="2" id="KW-0689">Ribosomal protein</keyword>
<evidence type="ECO:0000313" key="6">
    <source>
        <dbReference type="Proteomes" id="UP001153069"/>
    </source>
</evidence>
<dbReference type="Gene3D" id="3.40.5.10">
    <property type="entry name" value="Ribosomal protein L9, N-terminal domain"/>
    <property type="match status" value="1"/>
</dbReference>
<reference evidence="5" key="1">
    <citation type="submission" date="2020-06" db="EMBL/GenBank/DDBJ databases">
        <authorList>
            <consortium name="Plant Systems Biology data submission"/>
        </authorList>
    </citation>
    <scope>NUCLEOTIDE SEQUENCE</scope>
    <source>
        <strain evidence="5">D6</strain>
    </source>
</reference>
<organism evidence="5 6">
    <name type="scientific">Seminavis robusta</name>
    <dbReference type="NCBI Taxonomy" id="568900"/>
    <lineage>
        <taxon>Eukaryota</taxon>
        <taxon>Sar</taxon>
        <taxon>Stramenopiles</taxon>
        <taxon>Ochrophyta</taxon>
        <taxon>Bacillariophyta</taxon>
        <taxon>Bacillariophyceae</taxon>
        <taxon>Bacillariophycidae</taxon>
        <taxon>Naviculales</taxon>
        <taxon>Naviculaceae</taxon>
        <taxon>Seminavis</taxon>
    </lineage>
</organism>
<evidence type="ECO:0000256" key="1">
    <source>
        <dbReference type="ARBA" id="ARBA00010605"/>
    </source>
</evidence>
<dbReference type="Proteomes" id="UP001153069">
    <property type="component" value="Unassembled WGS sequence"/>
</dbReference>
<evidence type="ECO:0000256" key="2">
    <source>
        <dbReference type="ARBA" id="ARBA00022980"/>
    </source>
</evidence>
<accession>A0A9N8E4U7</accession>
<evidence type="ECO:0000256" key="3">
    <source>
        <dbReference type="ARBA" id="ARBA00023274"/>
    </source>
</evidence>
<dbReference type="InterPro" id="IPR009027">
    <property type="entry name" value="Ribosomal_bL9/RNase_H1_N"/>
</dbReference>
<dbReference type="SUPFAM" id="SSF55658">
    <property type="entry name" value="L9 N-domain-like"/>
    <property type="match status" value="1"/>
</dbReference>
<dbReference type="PANTHER" id="PTHR21368">
    <property type="entry name" value="50S RIBOSOMAL PROTEIN L9"/>
    <property type="match status" value="1"/>
</dbReference>
<keyword evidence="3" id="KW-0687">Ribonucleoprotein</keyword>
<dbReference type="InterPro" id="IPR020070">
    <property type="entry name" value="Ribosomal_bL9_N"/>
</dbReference>
<gene>
    <name evidence="5" type="ORF">SEMRO_543_G163490.1</name>
</gene>
<dbReference type="InterPro" id="IPR036935">
    <property type="entry name" value="Ribosomal_bL9_N_sf"/>
</dbReference>